<dbReference type="InterPro" id="IPR001932">
    <property type="entry name" value="PPM-type_phosphatase-like_dom"/>
</dbReference>
<dbReference type="Pfam" id="PF07495">
    <property type="entry name" value="Y_Y_Y"/>
    <property type="match status" value="1"/>
</dbReference>
<dbReference type="InterPro" id="IPR013783">
    <property type="entry name" value="Ig-like_fold"/>
</dbReference>
<evidence type="ECO:0000256" key="1">
    <source>
        <dbReference type="ARBA" id="ARBA00022801"/>
    </source>
</evidence>
<dbReference type="AlphaFoldDB" id="A0A916JN30"/>
<dbReference type="PANTHER" id="PTHR43156:SF9">
    <property type="entry name" value="HAMP DOMAIN-CONTAINING PROTEIN"/>
    <property type="match status" value="1"/>
</dbReference>
<dbReference type="SUPFAM" id="SSF63829">
    <property type="entry name" value="Calcium-dependent phosphotriesterase"/>
    <property type="match status" value="1"/>
</dbReference>
<gene>
    <name evidence="5" type="ORF">CRYO30217_01811</name>
</gene>
<organism evidence="5 6">
    <name type="scientific">Parvicella tangerina</name>
    <dbReference type="NCBI Taxonomy" id="2829795"/>
    <lineage>
        <taxon>Bacteria</taxon>
        <taxon>Pseudomonadati</taxon>
        <taxon>Bacteroidota</taxon>
        <taxon>Flavobacteriia</taxon>
        <taxon>Flavobacteriales</taxon>
        <taxon>Parvicellaceae</taxon>
        <taxon>Parvicella</taxon>
    </lineage>
</organism>
<feature type="transmembrane region" description="Helical" evidence="3">
    <location>
        <begin position="755"/>
        <end position="773"/>
    </location>
</feature>
<feature type="domain" description="PPM-type phosphatase" evidence="4">
    <location>
        <begin position="838"/>
        <end position="1087"/>
    </location>
</feature>
<name>A0A916JN30_9FLAO</name>
<feature type="coiled-coil region" evidence="2">
    <location>
        <begin position="777"/>
        <end position="822"/>
    </location>
</feature>
<dbReference type="Gene3D" id="2.60.40.10">
    <property type="entry name" value="Immunoglobulins"/>
    <property type="match status" value="1"/>
</dbReference>
<evidence type="ECO:0000259" key="4">
    <source>
        <dbReference type="SMART" id="SM00331"/>
    </source>
</evidence>
<dbReference type="Gene3D" id="2.130.10.10">
    <property type="entry name" value="YVTN repeat-like/Quinoprotein amine dehydrogenase"/>
    <property type="match status" value="2"/>
</dbReference>
<dbReference type="Gene3D" id="3.60.40.10">
    <property type="entry name" value="PPM-type phosphatase domain"/>
    <property type="match status" value="1"/>
</dbReference>
<keyword evidence="3" id="KW-1133">Transmembrane helix</keyword>
<keyword evidence="3" id="KW-0472">Membrane</keyword>
<dbReference type="GO" id="GO:0016791">
    <property type="term" value="F:phosphatase activity"/>
    <property type="evidence" value="ECO:0007669"/>
    <property type="project" value="TreeGrafter"/>
</dbReference>
<keyword evidence="3" id="KW-0812">Transmembrane</keyword>
<reference evidence="5" key="1">
    <citation type="submission" date="2021-04" db="EMBL/GenBank/DDBJ databases">
        <authorList>
            <person name="Rodrigo-Torres L."/>
            <person name="Arahal R. D."/>
            <person name="Lucena T."/>
        </authorList>
    </citation>
    <scope>NUCLEOTIDE SEQUENCE</scope>
    <source>
        <strain evidence="5">AS29M-1</strain>
    </source>
</reference>
<keyword evidence="2" id="KW-0175">Coiled coil</keyword>
<proteinExistence type="predicted"/>
<keyword evidence="1" id="KW-0378">Hydrolase</keyword>
<evidence type="ECO:0000313" key="6">
    <source>
        <dbReference type="Proteomes" id="UP000683507"/>
    </source>
</evidence>
<evidence type="ECO:0000256" key="3">
    <source>
        <dbReference type="SAM" id="Phobius"/>
    </source>
</evidence>
<evidence type="ECO:0000313" key="5">
    <source>
        <dbReference type="EMBL" id="CAG5082113.1"/>
    </source>
</evidence>
<evidence type="ECO:0000256" key="2">
    <source>
        <dbReference type="SAM" id="Coils"/>
    </source>
</evidence>
<dbReference type="PANTHER" id="PTHR43156">
    <property type="entry name" value="STAGE II SPORULATION PROTEIN E-RELATED"/>
    <property type="match status" value="1"/>
</dbReference>
<dbReference type="Pfam" id="PF07228">
    <property type="entry name" value="SpoIIE"/>
    <property type="match status" value="1"/>
</dbReference>
<accession>A0A916JN30</accession>
<sequence>MIRSLTLVILLLIIEFSSLHETFGQLVSNHKVIYYAAKTYKGHNQTWQAAQTENGVMYFANGNGLLFFDGVEWDLVNTAKETNMLSIAIDQDERIYYGAIGEVGYFEKNERGELTPVQITNEEYATTLSTEFYWGVHLFDDKVVFRSEHLWLVYENGETEVFPVEEHAIKSSYQIGEYIWVQDKYSSIYKIHHDSLKYFSEDYIVESLSNQLNGVSVQGLAQYEEDKIMMTGQGIKLVIYDENTNTVEHFDSQLDDIVEPGFYLNDLEIFPDQRIGVSTTTHGIFILNKYGNIVSAYNEENGLSSNAVRNMYYDREGLLWLTSDVGIYKILFNKNYTLLSEQFEQVSGVSNAIVEYHDQLVIATNEHVFFIKNKEGFLTTSSIPGFNEQSFDLLEVDGELFCATTSGLHRYNGKDFDQLSPKYARALVEVGPNYLLVGGRKELFLWKKVNGLWQLKKSQDFPDEFLHLEKDPTSSNVFWGGFYSAGIARIKIDTTQNTIVYKHYDQELTGQAGYVLPFSIQDRMIFAPKAEQIWRYDKETDQFVEDDFTADLLKQEFSSWLIKEDIYGNLFYEASGPVYFCRKTDDGYEVDTTSLAHLNVGFINDIFCSETGETWLVGEENIVRFNPHQEQSVNVNTQVLLKRITVNGDSILFEGLLNEDDDLLSKQPIFDYAFNNISFDFVSAFHTDEEPLLYSYQLEGNDKGFSPWATDRKAIYTNLPEGDYTFLVKAKNAEGTESEVFAYSFTILPPWYRTWYAYGFFLFSLALIVVVIVKLNSLRLRKANDNLQRLVDEKTEEISLNLKEISVQRDQLEERNKDIIDSINYAQRLQNAILPSKDSIDKIFPKNFVLYLPKDIVAGDFYWLQTVSDNAFIAAADCTGHGVPGALVSVVCNDALNQAANEFKLDQPDLILNTVNDLVRKRFSSADEQTDDMKVRDGMDIALSHINTVTREVVFAGAHNSLWVLSSHDYGNDARRVGADDAFSIYELKADRQPIGSGNLEKPFTRQVIRLKAGDRLYMFTDGIIDQFGGESFGKLKKFKRKNLIRLLFETRELSMTDQRIAIFKAFEQWKGQEEQLDDVTIIGIEL</sequence>
<keyword evidence="6" id="KW-1185">Reference proteome</keyword>
<dbReference type="RefSeq" id="WP_258542002.1">
    <property type="nucleotide sequence ID" value="NZ_OU015584.1"/>
</dbReference>
<dbReference type="InterPro" id="IPR011123">
    <property type="entry name" value="Y_Y_Y"/>
</dbReference>
<protein>
    <recommendedName>
        <fullName evidence="4">PPM-type phosphatase domain-containing protein</fullName>
    </recommendedName>
</protein>
<dbReference type="KEGG" id="ptan:CRYO30217_01811"/>
<dbReference type="Proteomes" id="UP000683507">
    <property type="component" value="Chromosome"/>
</dbReference>
<dbReference type="SMART" id="SM00331">
    <property type="entry name" value="PP2C_SIG"/>
    <property type="match status" value="1"/>
</dbReference>
<dbReference type="InterPro" id="IPR052016">
    <property type="entry name" value="Bact_Sigma-Reg"/>
</dbReference>
<dbReference type="EMBL" id="OU015584">
    <property type="protein sequence ID" value="CAG5082113.1"/>
    <property type="molecule type" value="Genomic_DNA"/>
</dbReference>
<dbReference type="InterPro" id="IPR015943">
    <property type="entry name" value="WD40/YVTN_repeat-like_dom_sf"/>
</dbReference>
<dbReference type="InterPro" id="IPR036457">
    <property type="entry name" value="PPM-type-like_dom_sf"/>
</dbReference>